<feature type="compositionally biased region" description="Basic residues" evidence="1">
    <location>
        <begin position="123"/>
        <end position="134"/>
    </location>
</feature>
<feature type="compositionally biased region" description="Polar residues" evidence="1">
    <location>
        <begin position="112"/>
        <end position="121"/>
    </location>
</feature>
<dbReference type="Proteomes" id="UP000000600">
    <property type="component" value="Unassembled WGS sequence"/>
</dbReference>
<evidence type="ECO:0000256" key="1">
    <source>
        <dbReference type="SAM" id="MobiDB-lite"/>
    </source>
</evidence>
<dbReference type="AlphaFoldDB" id="A0D067"/>
<dbReference type="SUPFAM" id="SSF46689">
    <property type="entry name" value="Homeodomain-like"/>
    <property type="match status" value="1"/>
</dbReference>
<dbReference type="OMA" id="IRFEQQW"/>
<organism evidence="2 3">
    <name type="scientific">Paramecium tetraurelia</name>
    <dbReference type="NCBI Taxonomy" id="5888"/>
    <lineage>
        <taxon>Eukaryota</taxon>
        <taxon>Sar</taxon>
        <taxon>Alveolata</taxon>
        <taxon>Ciliophora</taxon>
        <taxon>Intramacronucleata</taxon>
        <taxon>Oligohymenophorea</taxon>
        <taxon>Peniculida</taxon>
        <taxon>Parameciidae</taxon>
        <taxon>Paramecium</taxon>
    </lineage>
</organism>
<keyword evidence="3" id="KW-1185">Reference proteome</keyword>
<name>A0D067_PARTE</name>
<dbReference type="GeneID" id="5029615"/>
<dbReference type="OrthoDB" id="310417at2759"/>
<dbReference type="KEGG" id="ptm:GSPATT00011986001"/>
<accession>A0D067</accession>
<evidence type="ECO:0008006" key="4">
    <source>
        <dbReference type="Google" id="ProtNLM"/>
    </source>
</evidence>
<reference evidence="2 3" key="1">
    <citation type="journal article" date="2006" name="Nature">
        <title>Global trends of whole-genome duplications revealed by the ciliate Paramecium tetraurelia.</title>
        <authorList>
            <consortium name="Genoscope"/>
            <person name="Aury J.-M."/>
            <person name="Jaillon O."/>
            <person name="Duret L."/>
            <person name="Noel B."/>
            <person name="Jubin C."/>
            <person name="Porcel B.M."/>
            <person name="Segurens B."/>
            <person name="Daubin V."/>
            <person name="Anthouard V."/>
            <person name="Aiach N."/>
            <person name="Arnaiz O."/>
            <person name="Billaut A."/>
            <person name="Beisson J."/>
            <person name="Blanc I."/>
            <person name="Bouhouche K."/>
            <person name="Camara F."/>
            <person name="Duharcourt S."/>
            <person name="Guigo R."/>
            <person name="Gogendeau D."/>
            <person name="Katinka M."/>
            <person name="Keller A.-M."/>
            <person name="Kissmehl R."/>
            <person name="Klotz C."/>
            <person name="Koll F."/>
            <person name="Le Moue A."/>
            <person name="Lepere C."/>
            <person name="Malinsky S."/>
            <person name="Nowacki M."/>
            <person name="Nowak J.K."/>
            <person name="Plattner H."/>
            <person name="Poulain J."/>
            <person name="Ruiz F."/>
            <person name="Serrano V."/>
            <person name="Zagulski M."/>
            <person name="Dessen P."/>
            <person name="Betermier M."/>
            <person name="Weissenbach J."/>
            <person name="Scarpelli C."/>
            <person name="Schachter V."/>
            <person name="Sperling L."/>
            <person name="Meyer E."/>
            <person name="Cohen J."/>
            <person name="Wincker P."/>
        </authorList>
    </citation>
    <scope>NUCLEOTIDE SEQUENCE [LARGE SCALE GENOMIC DNA]</scope>
    <source>
        <strain evidence="2 3">Stock d4-2</strain>
    </source>
</reference>
<gene>
    <name evidence="2" type="ORF">GSPATT00011986001</name>
</gene>
<dbReference type="InParanoid" id="A0D067"/>
<protein>
    <recommendedName>
        <fullName evidence="4">Myb-like domain-containing protein</fullName>
    </recommendedName>
</protein>
<dbReference type="EMBL" id="CT868241">
    <property type="protein sequence ID" value="CAK76434.1"/>
    <property type="molecule type" value="Genomic_DNA"/>
</dbReference>
<sequence>MCDEINENVCILVFCEFLYLFLLFEHYQNLSFFLLKNLKSFEINVPEYFLFIRQYLNLIRFEQQWFMNVFHPYFQFLTLQQWSQQQVMSDVQSTIKVEDGLDEQRIESKSTIQSVEQNSNQKKQIKKTRKKNSKKMYNNGHWTKKEHRLYLQFIETNKEIMMKSDMKKQEKIFKQMSIVIKSRSPSQCRSHHQKFNPF</sequence>
<dbReference type="RefSeq" id="XP_001443831.1">
    <property type="nucleotide sequence ID" value="XM_001443794.1"/>
</dbReference>
<dbReference type="HOGENOM" id="CLU_115181_0_0_1"/>
<evidence type="ECO:0000313" key="3">
    <source>
        <dbReference type="Proteomes" id="UP000000600"/>
    </source>
</evidence>
<proteinExistence type="predicted"/>
<evidence type="ECO:0000313" key="2">
    <source>
        <dbReference type="EMBL" id="CAK76434.1"/>
    </source>
</evidence>
<dbReference type="InterPro" id="IPR009057">
    <property type="entry name" value="Homeodomain-like_sf"/>
</dbReference>
<feature type="region of interest" description="Disordered" evidence="1">
    <location>
        <begin position="112"/>
        <end position="134"/>
    </location>
</feature>